<dbReference type="EMBL" id="SJPN01000010">
    <property type="protein sequence ID" value="TWT92667.1"/>
    <property type="molecule type" value="Genomic_DNA"/>
</dbReference>
<keyword evidence="4 10" id="KW-0808">Transferase</keyword>
<dbReference type="SUPFAM" id="SSF47384">
    <property type="entry name" value="Homodimeric domain of signal transducing histidine kinase"/>
    <property type="match status" value="1"/>
</dbReference>
<dbReference type="Pfam" id="PF00512">
    <property type="entry name" value="HisKA"/>
    <property type="match status" value="1"/>
</dbReference>
<evidence type="ECO:0000256" key="8">
    <source>
        <dbReference type="ARBA" id="ARBA00023012"/>
    </source>
</evidence>
<keyword evidence="3" id="KW-0597">Phosphoprotein</keyword>
<evidence type="ECO:0000313" key="11">
    <source>
        <dbReference type="Proteomes" id="UP000320176"/>
    </source>
</evidence>
<keyword evidence="8" id="KW-0902">Two-component regulatory system</keyword>
<dbReference type="InterPro" id="IPR036890">
    <property type="entry name" value="HATPase_C_sf"/>
</dbReference>
<dbReference type="InterPro" id="IPR003661">
    <property type="entry name" value="HisK_dim/P_dom"/>
</dbReference>
<dbReference type="GO" id="GO:0000155">
    <property type="term" value="F:phosphorelay sensor kinase activity"/>
    <property type="evidence" value="ECO:0007669"/>
    <property type="project" value="InterPro"/>
</dbReference>
<organism evidence="10 11">
    <name type="scientific">Stieleria varia</name>
    <dbReference type="NCBI Taxonomy" id="2528005"/>
    <lineage>
        <taxon>Bacteria</taxon>
        <taxon>Pseudomonadati</taxon>
        <taxon>Planctomycetota</taxon>
        <taxon>Planctomycetia</taxon>
        <taxon>Pirellulales</taxon>
        <taxon>Pirellulaceae</taxon>
        <taxon>Stieleria</taxon>
    </lineage>
</organism>
<keyword evidence="11" id="KW-1185">Reference proteome</keyword>
<evidence type="ECO:0000256" key="2">
    <source>
        <dbReference type="ARBA" id="ARBA00012438"/>
    </source>
</evidence>
<dbReference type="PRINTS" id="PR00344">
    <property type="entry name" value="BCTRLSENSOR"/>
</dbReference>
<dbReference type="InterPro" id="IPR005467">
    <property type="entry name" value="His_kinase_dom"/>
</dbReference>
<dbReference type="InterPro" id="IPR036097">
    <property type="entry name" value="HisK_dim/P_sf"/>
</dbReference>
<accession>A0A5C6A028</accession>
<comment type="catalytic activity">
    <reaction evidence="1">
        <text>ATP + protein L-histidine = ADP + protein N-phospho-L-histidine.</text>
        <dbReference type="EC" id="2.7.13.3"/>
    </reaction>
</comment>
<gene>
    <name evidence="10" type="primary">kinE</name>
    <name evidence="10" type="ORF">Pla52n_60320</name>
</gene>
<name>A0A5C6A028_9BACT</name>
<evidence type="ECO:0000256" key="1">
    <source>
        <dbReference type="ARBA" id="ARBA00000085"/>
    </source>
</evidence>
<dbReference type="PANTHER" id="PTHR43065:SF46">
    <property type="entry name" value="C4-DICARBOXYLATE TRANSPORT SENSOR PROTEIN DCTB"/>
    <property type="match status" value="1"/>
</dbReference>
<evidence type="ECO:0000259" key="9">
    <source>
        <dbReference type="PROSITE" id="PS50109"/>
    </source>
</evidence>
<keyword evidence="5" id="KW-0547">Nucleotide-binding</keyword>
<evidence type="ECO:0000313" key="10">
    <source>
        <dbReference type="EMBL" id="TWT92667.1"/>
    </source>
</evidence>
<dbReference type="RefSeq" id="WP_231742639.1">
    <property type="nucleotide sequence ID" value="NZ_CP151726.1"/>
</dbReference>
<dbReference type="PANTHER" id="PTHR43065">
    <property type="entry name" value="SENSOR HISTIDINE KINASE"/>
    <property type="match status" value="1"/>
</dbReference>
<comment type="caution">
    <text evidence="10">The sequence shown here is derived from an EMBL/GenBank/DDBJ whole genome shotgun (WGS) entry which is preliminary data.</text>
</comment>
<dbReference type="EC" id="2.7.13.3" evidence="2"/>
<evidence type="ECO:0000256" key="3">
    <source>
        <dbReference type="ARBA" id="ARBA00022553"/>
    </source>
</evidence>
<dbReference type="CDD" id="cd00082">
    <property type="entry name" value="HisKA"/>
    <property type="match status" value="1"/>
</dbReference>
<dbReference type="Pfam" id="PF02518">
    <property type="entry name" value="HATPase_c"/>
    <property type="match status" value="1"/>
</dbReference>
<protein>
    <recommendedName>
        <fullName evidence="2">histidine kinase</fullName>
        <ecNumber evidence="2">2.7.13.3</ecNumber>
    </recommendedName>
</protein>
<dbReference type="InterPro" id="IPR004358">
    <property type="entry name" value="Sig_transdc_His_kin-like_C"/>
</dbReference>
<dbReference type="GO" id="GO:0005524">
    <property type="term" value="F:ATP binding"/>
    <property type="evidence" value="ECO:0007669"/>
    <property type="project" value="UniProtKB-KW"/>
</dbReference>
<reference evidence="10 11" key="1">
    <citation type="submission" date="2019-02" db="EMBL/GenBank/DDBJ databases">
        <title>Deep-cultivation of Planctomycetes and their phenomic and genomic characterization uncovers novel biology.</title>
        <authorList>
            <person name="Wiegand S."/>
            <person name="Jogler M."/>
            <person name="Boedeker C."/>
            <person name="Pinto D."/>
            <person name="Vollmers J."/>
            <person name="Rivas-Marin E."/>
            <person name="Kohn T."/>
            <person name="Peeters S.H."/>
            <person name="Heuer A."/>
            <person name="Rast P."/>
            <person name="Oberbeckmann S."/>
            <person name="Bunk B."/>
            <person name="Jeske O."/>
            <person name="Meyerdierks A."/>
            <person name="Storesund J.E."/>
            <person name="Kallscheuer N."/>
            <person name="Luecker S."/>
            <person name="Lage O.M."/>
            <person name="Pohl T."/>
            <person name="Merkel B.J."/>
            <person name="Hornburger P."/>
            <person name="Mueller R.-W."/>
            <person name="Bruemmer F."/>
            <person name="Labrenz M."/>
            <person name="Spormann A.M."/>
            <person name="Op Den Camp H."/>
            <person name="Overmann J."/>
            <person name="Amann R."/>
            <person name="Jetten M.S.M."/>
            <person name="Mascher T."/>
            <person name="Medema M.H."/>
            <person name="Devos D.P."/>
            <person name="Kaster A.-K."/>
            <person name="Ovreas L."/>
            <person name="Rohde M."/>
            <person name="Galperin M.Y."/>
            <person name="Jogler C."/>
        </authorList>
    </citation>
    <scope>NUCLEOTIDE SEQUENCE [LARGE SCALE GENOMIC DNA]</scope>
    <source>
        <strain evidence="10 11">Pla52n</strain>
    </source>
</reference>
<evidence type="ECO:0000256" key="4">
    <source>
        <dbReference type="ARBA" id="ARBA00022679"/>
    </source>
</evidence>
<dbReference type="SUPFAM" id="SSF55874">
    <property type="entry name" value="ATPase domain of HSP90 chaperone/DNA topoisomerase II/histidine kinase"/>
    <property type="match status" value="1"/>
</dbReference>
<dbReference type="CDD" id="cd00075">
    <property type="entry name" value="HATPase"/>
    <property type="match status" value="1"/>
</dbReference>
<dbReference type="PROSITE" id="PS50109">
    <property type="entry name" value="HIS_KIN"/>
    <property type="match status" value="1"/>
</dbReference>
<dbReference type="Proteomes" id="UP000320176">
    <property type="component" value="Unassembled WGS sequence"/>
</dbReference>
<feature type="domain" description="Histidine kinase" evidence="9">
    <location>
        <begin position="26"/>
        <end position="238"/>
    </location>
</feature>
<evidence type="ECO:0000256" key="6">
    <source>
        <dbReference type="ARBA" id="ARBA00022777"/>
    </source>
</evidence>
<evidence type="ECO:0000256" key="5">
    <source>
        <dbReference type="ARBA" id="ARBA00022741"/>
    </source>
</evidence>
<keyword evidence="6 10" id="KW-0418">Kinase</keyword>
<dbReference type="InterPro" id="IPR003594">
    <property type="entry name" value="HATPase_dom"/>
</dbReference>
<dbReference type="SMART" id="SM00388">
    <property type="entry name" value="HisKA"/>
    <property type="match status" value="1"/>
</dbReference>
<dbReference type="SMART" id="SM00387">
    <property type="entry name" value="HATPase_c"/>
    <property type="match status" value="1"/>
</dbReference>
<sequence length="243" mass="26966" precursor="true">MSSNDKRSDVDLLRAQYEELAELAGSLAHEIKNPLSVIHMNIDLLSEDLLEANSSDNRRSLERVDIVREQCERMEGIIRDFLRYARLRDIDLVSGNLNDQVEAVLRAYQAEAEAREIEVVRFLDNDLPVIALHSDSLQAALMNLVKNALEAMESGGQLLARTYTTQNSIALDLIDTGSGVDNNTVMHMFEPFYTTKEGGSGLGLPTARKIIEAHGGRISVQSEVGRGTKFTLEFPVPKRIVVG</sequence>
<dbReference type="Gene3D" id="1.10.287.130">
    <property type="match status" value="1"/>
</dbReference>
<dbReference type="Gene3D" id="3.30.565.10">
    <property type="entry name" value="Histidine kinase-like ATPase, C-terminal domain"/>
    <property type="match status" value="1"/>
</dbReference>
<dbReference type="AlphaFoldDB" id="A0A5C6A028"/>
<keyword evidence="7" id="KW-0067">ATP-binding</keyword>
<evidence type="ECO:0000256" key="7">
    <source>
        <dbReference type="ARBA" id="ARBA00022840"/>
    </source>
</evidence>
<proteinExistence type="predicted"/>